<keyword evidence="1" id="KW-0472">Membrane</keyword>
<feature type="transmembrane region" description="Helical" evidence="1">
    <location>
        <begin position="130"/>
        <end position="147"/>
    </location>
</feature>
<feature type="transmembrane region" description="Helical" evidence="1">
    <location>
        <begin position="199"/>
        <end position="218"/>
    </location>
</feature>
<name>A0A0U3A7E0_9ALTE</name>
<sequence>MSNKVFFDSGEGYRKQKAWAVPILLLVFFFMGQVLSMVPPIEMGFFTEEEIETYPTILYMLIAGFGAPLLILALWLRFGEKRVLASIGMLRSSAAKLFACGLGLGAGMASVSVLGIGLAGGYEIETTQDFAAVSYLPILLLALGFIVQSGVEEILFRGWMLSRLTERYSLWVGVLGNSTLFMLMHLDIAGEEAFHLGDFAIFVTMTMAFSIFLSFLVIRQQSIWGACAWHAAWNWSFITWFGLPTTGIVLDITPLWVDLIMTDNAPNWLTGGSAGPENSVITTIVLVLSCVLLARIIFHNRA</sequence>
<feature type="transmembrane region" description="Helical" evidence="1">
    <location>
        <begin position="97"/>
        <end position="118"/>
    </location>
</feature>
<dbReference type="EMBL" id="CP013650">
    <property type="protein sequence ID" value="ALS96910.1"/>
    <property type="molecule type" value="Genomic_DNA"/>
</dbReference>
<organism evidence="3 4">
    <name type="scientific">Lacimicrobium alkaliphilum</name>
    <dbReference type="NCBI Taxonomy" id="1526571"/>
    <lineage>
        <taxon>Bacteria</taxon>
        <taxon>Pseudomonadati</taxon>
        <taxon>Pseudomonadota</taxon>
        <taxon>Gammaproteobacteria</taxon>
        <taxon>Alteromonadales</taxon>
        <taxon>Alteromonadaceae</taxon>
        <taxon>Lacimicrobium</taxon>
    </lineage>
</organism>
<feature type="transmembrane region" description="Helical" evidence="1">
    <location>
        <begin position="57"/>
        <end position="76"/>
    </location>
</feature>
<dbReference type="STRING" id="1526571.AT746_00535"/>
<dbReference type="OrthoDB" id="118729at2"/>
<evidence type="ECO:0000256" key="1">
    <source>
        <dbReference type="SAM" id="Phobius"/>
    </source>
</evidence>
<keyword evidence="4" id="KW-1185">Reference proteome</keyword>
<dbReference type="AlphaFoldDB" id="A0A0U3A7E0"/>
<keyword evidence="1" id="KW-0812">Transmembrane</keyword>
<accession>A0A0U3A7E0</accession>
<feature type="transmembrane region" description="Helical" evidence="1">
    <location>
        <begin position="238"/>
        <end position="259"/>
    </location>
</feature>
<dbReference type="Proteomes" id="UP000068447">
    <property type="component" value="Chromosome"/>
</dbReference>
<evidence type="ECO:0000259" key="2">
    <source>
        <dbReference type="Pfam" id="PF02517"/>
    </source>
</evidence>
<feature type="transmembrane region" description="Helical" evidence="1">
    <location>
        <begin position="18"/>
        <end position="37"/>
    </location>
</feature>
<evidence type="ECO:0000313" key="3">
    <source>
        <dbReference type="EMBL" id="ALS96910.1"/>
    </source>
</evidence>
<dbReference type="KEGG" id="lal:AT746_00535"/>
<feature type="transmembrane region" description="Helical" evidence="1">
    <location>
        <begin position="168"/>
        <end position="187"/>
    </location>
</feature>
<reference evidence="3 4" key="1">
    <citation type="submission" date="2015-12" db="EMBL/GenBank/DDBJ databases">
        <title>Complete genome of Lacimicrobium alkaliphilum KCTC 32984.</title>
        <authorList>
            <person name="Kim S.-G."/>
            <person name="Lee Y.-J."/>
        </authorList>
    </citation>
    <scope>NUCLEOTIDE SEQUENCE [LARGE SCALE GENOMIC DNA]</scope>
    <source>
        <strain evidence="3 4">YelD216</strain>
    </source>
</reference>
<gene>
    <name evidence="3" type="ORF">AT746_00535</name>
</gene>
<dbReference type="InterPro" id="IPR003675">
    <property type="entry name" value="Rce1/LyrA-like_dom"/>
</dbReference>
<dbReference type="GO" id="GO:0080120">
    <property type="term" value="P:CAAX-box protein maturation"/>
    <property type="evidence" value="ECO:0007669"/>
    <property type="project" value="UniProtKB-ARBA"/>
</dbReference>
<feature type="domain" description="CAAX prenyl protease 2/Lysostaphin resistance protein A-like" evidence="2">
    <location>
        <begin position="137"/>
        <end position="235"/>
    </location>
</feature>
<dbReference type="PANTHER" id="PTHR39430:SF1">
    <property type="entry name" value="PROTEASE"/>
    <property type="match status" value="1"/>
</dbReference>
<protein>
    <recommendedName>
        <fullName evidence="2">CAAX prenyl protease 2/Lysostaphin resistance protein A-like domain-containing protein</fullName>
    </recommendedName>
</protein>
<dbReference type="PANTHER" id="PTHR39430">
    <property type="entry name" value="MEMBRANE-ASSOCIATED PROTEASE-RELATED"/>
    <property type="match status" value="1"/>
</dbReference>
<dbReference type="Pfam" id="PF02517">
    <property type="entry name" value="Rce1-like"/>
    <property type="match status" value="1"/>
</dbReference>
<feature type="transmembrane region" description="Helical" evidence="1">
    <location>
        <begin position="279"/>
        <end position="298"/>
    </location>
</feature>
<proteinExistence type="predicted"/>
<dbReference type="RefSeq" id="WP_062474933.1">
    <property type="nucleotide sequence ID" value="NZ_CP013650.1"/>
</dbReference>
<keyword evidence="1" id="KW-1133">Transmembrane helix</keyword>
<dbReference type="GO" id="GO:0004175">
    <property type="term" value="F:endopeptidase activity"/>
    <property type="evidence" value="ECO:0007669"/>
    <property type="project" value="UniProtKB-ARBA"/>
</dbReference>
<evidence type="ECO:0000313" key="4">
    <source>
        <dbReference type="Proteomes" id="UP000068447"/>
    </source>
</evidence>